<dbReference type="Proteomes" id="UP001652581">
    <property type="component" value="Chromosome 9"/>
</dbReference>
<comment type="subcellular location">
    <subcellularLocation>
        <location evidence="1 11">Cell membrane</location>
        <topology evidence="1 11">Multi-pass membrane protein</topology>
    </subcellularLocation>
</comment>
<dbReference type="GeneID" id="140698569"/>
<evidence type="ECO:0000256" key="10">
    <source>
        <dbReference type="ARBA" id="ARBA00023224"/>
    </source>
</evidence>
<feature type="transmembrane region" description="Helical" evidence="11">
    <location>
        <begin position="236"/>
        <end position="260"/>
    </location>
</feature>
<evidence type="ECO:0000256" key="8">
    <source>
        <dbReference type="ARBA" id="ARBA00023136"/>
    </source>
</evidence>
<evidence type="ECO:0000259" key="12">
    <source>
        <dbReference type="PROSITE" id="PS50262"/>
    </source>
</evidence>
<keyword evidence="9 11" id="KW-0675">Receptor</keyword>
<evidence type="ECO:0000256" key="7">
    <source>
        <dbReference type="ARBA" id="ARBA00023040"/>
    </source>
</evidence>
<feature type="transmembrane region" description="Helical" evidence="11">
    <location>
        <begin position="190"/>
        <end position="207"/>
    </location>
</feature>
<keyword evidence="6 11" id="KW-1133">Transmembrane helix</keyword>
<evidence type="ECO:0000256" key="5">
    <source>
        <dbReference type="ARBA" id="ARBA00022692"/>
    </source>
</evidence>
<evidence type="ECO:0000256" key="6">
    <source>
        <dbReference type="ARBA" id="ARBA00022989"/>
    </source>
</evidence>
<dbReference type="PANTHER" id="PTHR24062">
    <property type="entry name" value="VOMERONASAL TYPE-1 RECEPTOR"/>
    <property type="match status" value="1"/>
</dbReference>
<evidence type="ECO:0000313" key="13">
    <source>
        <dbReference type="Proteomes" id="UP001652581"/>
    </source>
</evidence>
<comment type="caution">
    <text evidence="11">Lacks conserved residue(s) required for the propagation of feature annotation.</text>
</comment>
<evidence type="ECO:0000313" key="14">
    <source>
        <dbReference type="RefSeq" id="XP_072824978.1"/>
    </source>
</evidence>
<evidence type="ECO:0000256" key="9">
    <source>
        <dbReference type="ARBA" id="ARBA00023170"/>
    </source>
</evidence>
<feature type="transmembrane region" description="Helical" evidence="11">
    <location>
        <begin position="127"/>
        <end position="146"/>
    </location>
</feature>
<keyword evidence="8 11" id="KW-0472">Membrane</keyword>
<dbReference type="SUPFAM" id="SSF81321">
    <property type="entry name" value="Family A G protein-coupled receptor-like"/>
    <property type="match status" value="1"/>
</dbReference>
<keyword evidence="7 11" id="KW-0297">G-protein coupled receptor</keyword>
<feature type="transmembrane region" description="Helical" evidence="11">
    <location>
        <begin position="6"/>
        <end position="35"/>
    </location>
</feature>
<dbReference type="Pfam" id="PF03402">
    <property type="entry name" value="V1R"/>
    <property type="match status" value="1"/>
</dbReference>
<dbReference type="RefSeq" id="XP_072824978.1">
    <property type="nucleotide sequence ID" value="XM_072968877.1"/>
</dbReference>
<evidence type="ECO:0000256" key="3">
    <source>
        <dbReference type="ARBA" id="ARBA00022475"/>
    </source>
</evidence>
<gene>
    <name evidence="14" type="primary">LOC140698569</name>
</gene>
<proteinExistence type="inferred from homology"/>
<evidence type="ECO:0000256" key="4">
    <source>
        <dbReference type="ARBA" id="ARBA00022507"/>
    </source>
</evidence>
<sequence length="299" mass="33615">MAINHLAIGVIISLQTVAGLLGNFCLVYHFLFLYFTGGRFRSTDLILKHLTSANLLVLLSKEIPETPEAFGLKPFLNDFGCKLVFYVQRVSRDVSMGTTCILSIFQVIMISPSGSRLAELKVKAPRFMGTSSMLCWIFSMFLNILVPLSTTDKLNMTIITEYIDHGYCYSITFGKIGDILYAPLVLLQDGFRLVLMVWASGSMVFILHRHKQRVQYIHRNNQTPRPSAETTAMQSILVLLGVFVSLWTVSSVFHICASVFHNPSFWLKNTSRIIAGCFPTVSPYILLIQDSRVSTFCFA</sequence>
<evidence type="ECO:0000256" key="1">
    <source>
        <dbReference type="ARBA" id="ARBA00004651"/>
    </source>
</evidence>
<dbReference type="Gene3D" id="1.20.1070.10">
    <property type="entry name" value="Rhodopsin 7-helix transmembrane proteins"/>
    <property type="match status" value="1"/>
</dbReference>
<accession>A0ABM5DVP4</accession>
<dbReference type="InterPro" id="IPR017452">
    <property type="entry name" value="GPCR_Rhodpsn_7TM"/>
</dbReference>
<keyword evidence="3 11" id="KW-1003">Cell membrane</keyword>
<dbReference type="InterPro" id="IPR004072">
    <property type="entry name" value="Vmron_rcpt_1"/>
</dbReference>
<dbReference type="PROSITE" id="PS50262">
    <property type="entry name" value="G_PROTEIN_RECEP_F1_2"/>
    <property type="match status" value="1"/>
</dbReference>
<feature type="domain" description="G-protein coupled receptors family 1 profile" evidence="12">
    <location>
        <begin position="22"/>
        <end position="286"/>
    </location>
</feature>
<keyword evidence="13" id="KW-1185">Reference proteome</keyword>
<keyword evidence="5 11" id="KW-0812">Transmembrane</keyword>
<dbReference type="PRINTS" id="PR01534">
    <property type="entry name" value="VOMERONASL1R"/>
</dbReference>
<evidence type="ECO:0000256" key="2">
    <source>
        <dbReference type="ARBA" id="ARBA00010663"/>
    </source>
</evidence>
<keyword evidence="4 11" id="KW-0589">Pheromone response</keyword>
<protein>
    <recommendedName>
        <fullName evidence="11">Vomeronasal type-1 receptor</fullName>
    </recommendedName>
</protein>
<evidence type="ECO:0000256" key="11">
    <source>
        <dbReference type="RuleBase" id="RU364061"/>
    </source>
</evidence>
<organism evidence="13 14">
    <name type="scientific">Vicugna pacos</name>
    <name type="common">Alpaca</name>
    <name type="synonym">Lama pacos</name>
    <dbReference type="NCBI Taxonomy" id="30538"/>
    <lineage>
        <taxon>Eukaryota</taxon>
        <taxon>Metazoa</taxon>
        <taxon>Chordata</taxon>
        <taxon>Craniata</taxon>
        <taxon>Vertebrata</taxon>
        <taxon>Euteleostomi</taxon>
        <taxon>Mammalia</taxon>
        <taxon>Eutheria</taxon>
        <taxon>Laurasiatheria</taxon>
        <taxon>Artiodactyla</taxon>
        <taxon>Tylopoda</taxon>
        <taxon>Camelidae</taxon>
        <taxon>Vicugna</taxon>
    </lineage>
</organism>
<reference evidence="14" key="1">
    <citation type="submission" date="2025-08" db="UniProtKB">
        <authorList>
            <consortium name="RefSeq"/>
        </authorList>
    </citation>
    <scope>IDENTIFICATION</scope>
</reference>
<name>A0ABM5DVP4_VICPA</name>
<keyword evidence="10 11" id="KW-0807">Transducer</keyword>
<comment type="similarity">
    <text evidence="2 11">Belongs to the G-protein coupled receptor 1 family.</text>
</comment>